<dbReference type="eggNOG" id="COG4584">
    <property type="taxonomic scope" value="Bacteria"/>
</dbReference>
<organism evidence="2 3">
    <name type="scientific">Ferrimicrobium acidiphilum DSM 19497</name>
    <dbReference type="NCBI Taxonomy" id="1121877"/>
    <lineage>
        <taxon>Bacteria</taxon>
        <taxon>Bacillati</taxon>
        <taxon>Actinomycetota</taxon>
        <taxon>Acidimicrobiia</taxon>
        <taxon>Acidimicrobiales</taxon>
        <taxon>Acidimicrobiaceae</taxon>
        <taxon>Ferrimicrobium</taxon>
    </lineage>
</organism>
<gene>
    <name evidence="2" type="ORF">FEAC_17760</name>
</gene>
<keyword evidence="1" id="KW-0812">Transmembrane</keyword>
<proteinExistence type="predicted"/>
<feature type="transmembrane region" description="Helical" evidence="1">
    <location>
        <begin position="166"/>
        <end position="185"/>
    </location>
</feature>
<dbReference type="OrthoDB" id="2065409at2"/>
<sequence length="219" mass="24193">MELYQSIRHAVSKEGCSIRATAKEFKVHRREVRRALASAIPPERKSTIKMRPKLGPYESTIRAWLTEDLKVPKKQRHTATRIWQRLVDECGADVSVSSVRVMLVVLGATACFVLGAARLLLTDSISLLGLPASCGNPLAYLMGSDNAHALGLLVCRGPLRNAAIEGIALIVLAVILFIFAFVIFMSTMLKRRPNSADSGEISWWLVSNREGWSWPALPL</sequence>
<evidence type="ECO:0000256" key="1">
    <source>
        <dbReference type="SAM" id="Phobius"/>
    </source>
</evidence>
<dbReference type="RefSeq" id="WP_035391850.1">
    <property type="nucleotide sequence ID" value="NZ_JQKF01000062.1"/>
</dbReference>
<dbReference type="EMBL" id="JXUW01000016">
    <property type="protein sequence ID" value="KJE76416.1"/>
    <property type="molecule type" value="Genomic_DNA"/>
</dbReference>
<name>A0A0D8FTG7_9ACTN</name>
<dbReference type="AlphaFoldDB" id="A0A0D8FTG7"/>
<feature type="transmembrane region" description="Helical" evidence="1">
    <location>
        <begin position="101"/>
        <end position="121"/>
    </location>
</feature>
<keyword evidence="1" id="KW-0472">Membrane</keyword>
<dbReference type="STRING" id="1121877.FEAC_17760"/>
<reference evidence="2 3" key="1">
    <citation type="submission" date="2015-01" db="EMBL/GenBank/DDBJ databases">
        <title>Draft genome of the acidophilic iron oxidizer Ferrimicrobium acidiphilum strain T23.</title>
        <authorList>
            <person name="Poehlein A."/>
            <person name="Eisen S."/>
            <person name="Schloemann M."/>
            <person name="Johnson B.D."/>
            <person name="Daniel R."/>
            <person name="Muehling M."/>
        </authorList>
    </citation>
    <scope>NUCLEOTIDE SEQUENCE [LARGE SCALE GENOMIC DNA]</scope>
    <source>
        <strain evidence="2 3">T23</strain>
    </source>
</reference>
<evidence type="ECO:0000313" key="2">
    <source>
        <dbReference type="EMBL" id="KJE76416.1"/>
    </source>
</evidence>
<protein>
    <submittedName>
        <fullName evidence="2">Uncharacterized protein</fullName>
    </submittedName>
</protein>
<evidence type="ECO:0000313" key="3">
    <source>
        <dbReference type="Proteomes" id="UP000032336"/>
    </source>
</evidence>
<accession>A0A0D8FTG7</accession>
<keyword evidence="3" id="KW-1185">Reference proteome</keyword>
<comment type="caution">
    <text evidence="2">The sequence shown here is derived from an EMBL/GenBank/DDBJ whole genome shotgun (WGS) entry which is preliminary data.</text>
</comment>
<dbReference type="Proteomes" id="UP000032336">
    <property type="component" value="Unassembled WGS sequence"/>
</dbReference>
<keyword evidence="1" id="KW-1133">Transmembrane helix</keyword>
<dbReference type="GeneID" id="78372924"/>